<evidence type="ECO:0000256" key="1">
    <source>
        <dbReference type="SAM" id="MobiDB-lite"/>
    </source>
</evidence>
<feature type="compositionally biased region" description="Polar residues" evidence="1">
    <location>
        <begin position="292"/>
        <end position="311"/>
    </location>
</feature>
<feature type="non-terminal residue" evidence="2">
    <location>
        <position position="1"/>
    </location>
</feature>
<evidence type="ECO:0000313" key="2">
    <source>
        <dbReference type="EMBL" id="ETE62405.1"/>
    </source>
</evidence>
<comment type="caution">
    <text evidence="2">The sequence shown here is derived from an EMBL/GenBank/DDBJ whole genome shotgun (WGS) entry which is preliminary data.</text>
</comment>
<dbReference type="AlphaFoldDB" id="V8NK00"/>
<accession>V8NK00</accession>
<reference evidence="2 3" key="1">
    <citation type="journal article" date="2013" name="Proc. Natl. Acad. Sci. U.S.A.">
        <title>The king cobra genome reveals dynamic gene evolution and adaptation in the snake venom system.</title>
        <authorList>
            <person name="Vonk F.J."/>
            <person name="Casewell N.R."/>
            <person name="Henkel C.V."/>
            <person name="Heimberg A.M."/>
            <person name="Jansen H.J."/>
            <person name="McCleary R.J."/>
            <person name="Kerkkamp H.M."/>
            <person name="Vos R.A."/>
            <person name="Guerreiro I."/>
            <person name="Calvete J.J."/>
            <person name="Wuster W."/>
            <person name="Woods A.E."/>
            <person name="Logan J.M."/>
            <person name="Harrison R.A."/>
            <person name="Castoe T.A."/>
            <person name="de Koning A.P."/>
            <person name="Pollock D.D."/>
            <person name="Yandell M."/>
            <person name="Calderon D."/>
            <person name="Renjifo C."/>
            <person name="Currier R.B."/>
            <person name="Salgado D."/>
            <person name="Pla D."/>
            <person name="Sanz L."/>
            <person name="Hyder A.S."/>
            <person name="Ribeiro J.M."/>
            <person name="Arntzen J.W."/>
            <person name="van den Thillart G.E."/>
            <person name="Boetzer M."/>
            <person name="Pirovano W."/>
            <person name="Dirks R.P."/>
            <person name="Spaink H.P."/>
            <person name="Duboule D."/>
            <person name="McGlinn E."/>
            <person name="Kini R.M."/>
            <person name="Richardson M.K."/>
        </authorList>
    </citation>
    <scope>NUCLEOTIDE SEQUENCE</scope>
    <source>
        <tissue evidence="2">Blood</tissue>
    </source>
</reference>
<dbReference type="EMBL" id="AZIM01003278">
    <property type="protein sequence ID" value="ETE62405.1"/>
    <property type="molecule type" value="Genomic_DNA"/>
</dbReference>
<protein>
    <recommendedName>
        <fullName evidence="4">Endonuclease/exonuclease/phosphatase domain-containing protein</fullName>
    </recommendedName>
</protein>
<gene>
    <name evidence="2" type="ORF">L345_11840</name>
</gene>
<evidence type="ECO:0008006" key="4">
    <source>
        <dbReference type="Google" id="ProtNLM"/>
    </source>
</evidence>
<evidence type="ECO:0000313" key="3">
    <source>
        <dbReference type="Proteomes" id="UP000018936"/>
    </source>
</evidence>
<feature type="compositionally biased region" description="Polar residues" evidence="1">
    <location>
        <begin position="270"/>
        <end position="282"/>
    </location>
</feature>
<dbReference type="Proteomes" id="UP000018936">
    <property type="component" value="Unassembled WGS sequence"/>
</dbReference>
<proteinExistence type="predicted"/>
<name>V8NK00_OPHHA</name>
<organism evidence="2 3">
    <name type="scientific">Ophiophagus hannah</name>
    <name type="common">King cobra</name>
    <name type="synonym">Naja hannah</name>
    <dbReference type="NCBI Taxonomy" id="8665"/>
    <lineage>
        <taxon>Eukaryota</taxon>
        <taxon>Metazoa</taxon>
        <taxon>Chordata</taxon>
        <taxon>Craniata</taxon>
        <taxon>Vertebrata</taxon>
        <taxon>Euteleostomi</taxon>
        <taxon>Lepidosauria</taxon>
        <taxon>Squamata</taxon>
        <taxon>Bifurcata</taxon>
        <taxon>Unidentata</taxon>
        <taxon>Episquamata</taxon>
        <taxon>Toxicofera</taxon>
        <taxon>Serpentes</taxon>
        <taxon>Colubroidea</taxon>
        <taxon>Elapidae</taxon>
        <taxon>Elapinae</taxon>
        <taxon>Ophiophagus</taxon>
    </lineage>
</organism>
<keyword evidence="3" id="KW-1185">Reference proteome</keyword>
<feature type="region of interest" description="Disordered" evidence="1">
    <location>
        <begin position="265"/>
        <end position="322"/>
    </location>
</feature>
<sequence length="322" mass="37710">MEFPQSVFTWHLIEVREARVAEYYWKMIDNERQDRFTHLISKAKSTLNGFKENEKYRKILRQGNVCFDCEEMRKRYADKRYENILLHISLELAGYQTETERDTKETCGRVEQYEKFQLLQISICERRLLPQSPKSTEIINNMNGDMALVDTFWMIHIKVFAMEGKGPGLSIISTASTETNNIEILNIQSQQFSVISAYKTPQVNFSFNEPDKFIYDQIDQIHFILGDFNCHKLLDKHVGKISPHPYKYKQVINLVKVISRRTKPKGCHTQYGQGLTGDTKSLLSKPKHELEQQMSMETSLKSRQRQNTPTEKSCRHNSRPNS</sequence>